<reference evidence="1 2" key="1">
    <citation type="submission" date="2018-06" db="EMBL/GenBank/DDBJ databases">
        <authorList>
            <consortium name="Pathogen Informatics"/>
            <person name="Doyle S."/>
        </authorList>
    </citation>
    <scope>NUCLEOTIDE SEQUENCE [LARGE SCALE GENOMIC DNA]</scope>
    <source>
        <strain evidence="1 2">NCTC4524</strain>
    </source>
</reference>
<accession>A0A378W4M1</accession>
<sequence>MVSAREKILVEGQHDWVKLWQVHRHVAQENLSASLAEVQRKTLELLRQLVGDGLAEIGDLRDHGARFEPWDSALDASIRRISAEYVDRFDDRAGWPWTLWLRITTQGKDLGRSLQPAYEQWLASLREQGREDEALPLSLEPGGMGREG</sequence>
<organism evidence="1 2">
    <name type="scientific">Mycolicibacterium senegalense</name>
    <dbReference type="NCBI Taxonomy" id="1796"/>
    <lineage>
        <taxon>Bacteria</taxon>
        <taxon>Bacillati</taxon>
        <taxon>Actinomycetota</taxon>
        <taxon>Actinomycetes</taxon>
        <taxon>Mycobacteriales</taxon>
        <taxon>Mycobacteriaceae</taxon>
        <taxon>Mycolicibacterium</taxon>
    </lineage>
</organism>
<evidence type="ECO:0000313" key="1">
    <source>
        <dbReference type="EMBL" id="SUA27759.1"/>
    </source>
</evidence>
<protein>
    <submittedName>
        <fullName evidence="1">Uncharacterized protein</fullName>
    </submittedName>
</protein>
<dbReference type="EMBL" id="UGQQ01000002">
    <property type="protein sequence ID" value="SUA27759.1"/>
    <property type="molecule type" value="Genomic_DNA"/>
</dbReference>
<dbReference type="Proteomes" id="UP000254945">
    <property type="component" value="Unassembled WGS sequence"/>
</dbReference>
<dbReference type="AlphaFoldDB" id="A0A378W4M1"/>
<name>A0A378W4M1_9MYCO</name>
<gene>
    <name evidence="1" type="ORF">NCTC4524_03734</name>
</gene>
<evidence type="ECO:0000313" key="2">
    <source>
        <dbReference type="Proteomes" id="UP000254945"/>
    </source>
</evidence>
<proteinExistence type="predicted"/>